<dbReference type="EMBL" id="UINC01044530">
    <property type="protein sequence ID" value="SVB50112.1"/>
    <property type="molecule type" value="Genomic_DNA"/>
</dbReference>
<evidence type="ECO:0000313" key="1">
    <source>
        <dbReference type="EMBL" id="SVB50112.1"/>
    </source>
</evidence>
<organism evidence="1">
    <name type="scientific">marine metagenome</name>
    <dbReference type="NCBI Taxonomy" id="408172"/>
    <lineage>
        <taxon>unclassified sequences</taxon>
        <taxon>metagenomes</taxon>
        <taxon>ecological metagenomes</taxon>
    </lineage>
</organism>
<name>A0A382EIF3_9ZZZZ</name>
<sequence length="40" mass="4559">MENQYIYLLSELNGTQVRPAITNDSYIEKLQIRASENVGS</sequence>
<accession>A0A382EIF3</accession>
<proteinExistence type="predicted"/>
<protein>
    <submittedName>
        <fullName evidence="1">Uncharacterized protein</fullName>
    </submittedName>
</protein>
<gene>
    <name evidence="1" type="ORF">METZ01_LOCUS202966</name>
</gene>
<dbReference type="AlphaFoldDB" id="A0A382EIF3"/>
<reference evidence="1" key="1">
    <citation type="submission" date="2018-05" db="EMBL/GenBank/DDBJ databases">
        <authorList>
            <person name="Lanie J.A."/>
            <person name="Ng W.-L."/>
            <person name="Kazmierczak K.M."/>
            <person name="Andrzejewski T.M."/>
            <person name="Davidsen T.M."/>
            <person name="Wayne K.J."/>
            <person name="Tettelin H."/>
            <person name="Glass J.I."/>
            <person name="Rusch D."/>
            <person name="Podicherti R."/>
            <person name="Tsui H.-C.T."/>
            <person name="Winkler M.E."/>
        </authorList>
    </citation>
    <scope>NUCLEOTIDE SEQUENCE</scope>
</reference>